<organism evidence="4 5">
    <name type="scientific">Drosophila pseudoobscura pseudoobscura</name>
    <name type="common">Fruit fly</name>
    <dbReference type="NCBI Taxonomy" id="46245"/>
    <lineage>
        <taxon>Eukaryota</taxon>
        <taxon>Metazoa</taxon>
        <taxon>Ecdysozoa</taxon>
        <taxon>Arthropoda</taxon>
        <taxon>Hexapoda</taxon>
        <taxon>Insecta</taxon>
        <taxon>Pterygota</taxon>
        <taxon>Neoptera</taxon>
        <taxon>Endopterygota</taxon>
        <taxon>Diptera</taxon>
        <taxon>Brachycera</taxon>
        <taxon>Muscomorpha</taxon>
        <taxon>Ephydroidea</taxon>
        <taxon>Drosophilidae</taxon>
        <taxon>Drosophila</taxon>
        <taxon>Sophophora</taxon>
    </lineage>
</organism>
<keyword evidence="2" id="KW-0472">Membrane</keyword>
<evidence type="ECO:0000313" key="5">
    <source>
        <dbReference type="RefSeq" id="XP_001358916.2"/>
    </source>
</evidence>
<reference evidence="4" key="1">
    <citation type="submission" date="2024-06" db="UniProtKB">
        <authorList>
            <consortium name="RefSeq"/>
        </authorList>
    </citation>
    <scope>NUCLEOTIDE SEQUENCE [LARGE SCALE GENOMIC DNA]</scope>
    <source>
        <strain evidence="4">MV2-25</strain>
    </source>
</reference>
<dbReference type="KEGG" id="dpo:4801895"/>
<dbReference type="Pfam" id="PF07898">
    <property type="entry name" value="DUF1676"/>
    <property type="match status" value="1"/>
</dbReference>
<proteinExistence type="predicted"/>
<dbReference type="PANTHER" id="PTHR21879:SF12">
    <property type="entry name" value="OSIRIS 12"/>
    <property type="match status" value="1"/>
</dbReference>
<dbReference type="InterPro" id="IPR012464">
    <property type="entry name" value="DUF1676"/>
</dbReference>
<feature type="compositionally biased region" description="Gly residues" evidence="1">
    <location>
        <begin position="228"/>
        <end position="259"/>
    </location>
</feature>
<dbReference type="Proteomes" id="UP000001819">
    <property type="component" value="Chromosome 2"/>
</dbReference>
<feature type="signal peptide" evidence="3">
    <location>
        <begin position="1"/>
        <end position="28"/>
    </location>
</feature>
<dbReference type="PANTHER" id="PTHR21879">
    <property type="entry name" value="FI03362P-RELATED-RELATED"/>
    <property type="match status" value="1"/>
</dbReference>
<feature type="region of interest" description="Disordered" evidence="1">
    <location>
        <begin position="228"/>
        <end position="310"/>
    </location>
</feature>
<evidence type="ECO:0000256" key="1">
    <source>
        <dbReference type="SAM" id="MobiDB-lite"/>
    </source>
</evidence>
<keyword evidence="2" id="KW-1133">Transmembrane helix</keyword>
<feature type="transmembrane region" description="Helical" evidence="2">
    <location>
        <begin position="177"/>
        <end position="199"/>
    </location>
</feature>
<keyword evidence="4" id="KW-1185">Reference proteome</keyword>
<dbReference type="RefSeq" id="XP_001358916.2">
    <property type="nucleotide sequence ID" value="XM_001358879.4"/>
</dbReference>
<dbReference type="GO" id="GO:0016020">
    <property type="term" value="C:membrane"/>
    <property type="evidence" value="ECO:0007669"/>
    <property type="project" value="TreeGrafter"/>
</dbReference>
<keyword evidence="3" id="KW-0732">Signal</keyword>
<protein>
    <submittedName>
        <fullName evidence="5">Uncharacterized protein Osi12</fullName>
    </submittedName>
</protein>
<dbReference type="InParanoid" id="A0A6I8UPR1"/>
<evidence type="ECO:0000256" key="3">
    <source>
        <dbReference type="SAM" id="SignalP"/>
    </source>
</evidence>
<feature type="chain" id="PRO_5026219286" evidence="3">
    <location>
        <begin position="29"/>
        <end position="310"/>
    </location>
</feature>
<name>A0A6I8UPR1_DROPS</name>
<sequence>MTFKQRHLHPLSLLTLCLCLCLASRCEAGTEQISNLSAAGGGSGTTQSAGARTLLRVYDECTRAEAGFVPCLKKKAISFIDRLAPIDAINVADGIKLVRLESAPRPAVATSENELESSLPRSGSDRDAKLTNMLTERLSYFFNGHSLQVSFPKLTSDEIGRGLEEGRGKMKKMMGMMMMGMAMKMMGMIPIAMGALYILAGKALIISKIALLLAGIIGLKKLMSGKSSGGGSSGWSSGGGGGGGGGGWSSGGGGGGGGGWDRRSLNEAQEMAYRAHKEQLAHPQLYHQQQQQQQLQPLHPKSAAPQVTKS</sequence>
<dbReference type="GeneID" id="4801895"/>
<dbReference type="FunCoup" id="A0A6I8UPR1">
    <property type="interactions" value="27"/>
</dbReference>
<feature type="compositionally biased region" description="Low complexity" evidence="1">
    <location>
        <begin position="281"/>
        <end position="300"/>
    </location>
</feature>
<dbReference type="OMA" id="YDECNRA"/>
<evidence type="ECO:0000313" key="4">
    <source>
        <dbReference type="Proteomes" id="UP000001819"/>
    </source>
</evidence>
<accession>A0A6I8UPR1</accession>
<dbReference type="AlphaFoldDB" id="A0A6I8UPR1"/>
<reference evidence="5" key="2">
    <citation type="submission" date="2025-08" db="UniProtKB">
        <authorList>
            <consortium name="RefSeq"/>
        </authorList>
    </citation>
    <scope>IDENTIFICATION</scope>
    <source>
        <strain evidence="5">MV-25-SWS-2005</strain>
        <tissue evidence="5">Whole body</tissue>
    </source>
</reference>
<gene>
    <name evidence="5" type="primary">Osi12</name>
</gene>
<keyword evidence="2" id="KW-0812">Transmembrane</keyword>
<evidence type="ECO:0000256" key="2">
    <source>
        <dbReference type="SAM" id="Phobius"/>
    </source>
</evidence>